<protein>
    <submittedName>
        <fullName evidence="5">Uncharacterized protein</fullName>
    </submittedName>
</protein>
<feature type="region of interest" description="Disordered" evidence="3">
    <location>
        <begin position="375"/>
        <end position="401"/>
    </location>
</feature>
<accession>A0A0L0UXT1</accession>
<evidence type="ECO:0000313" key="6">
    <source>
        <dbReference type="Proteomes" id="UP000054564"/>
    </source>
</evidence>
<feature type="compositionally biased region" description="Basic and acidic residues" evidence="3">
    <location>
        <begin position="61"/>
        <end position="80"/>
    </location>
</feature>
<comment type="caution">
    <text evidence="5">The sequence shown here is derived from an EMBL/GenBank/DDBJ whole genome shotgun (WGS) entry which is preliminary data.</text>
</comment>
<dbReference type="GO" id="GO:0003735">
    <property type="term" value="F:structural constituent of ribosome"/>
    <property type="evidence" value="ECO:0007669"/>
    <property type="project" value="InterPro"/>
</dbReference>
<organism evidence="5 6">
    <name type="scientific">Puccinia striiformis f. sp. tritici PST-78</name>
    <dbReference type="NCBI Taxonomy" id="1165861"/>
    <lineage>
        <taxon>Eukaryota</taxon>
        <taxon>Fungi</taxon>
        <taxon>Dikarya</taxon>
        <taxon>Basidiomycota</taxon>
        <taxon>Pucciniomycotina</taxon>
        <taxon>Pucciniomycetes</taxon>
        <taxon>Pucciniales</taxon>
        <taxon>Pucciniaceae</taxon>
        <taxon>Puccinia</taxon>
    </lineage>
</organism>
<evidence type="ECO:0000256" key="4">
    <source>
        <dbReference type="SAM" id="SignalP"/>
    </source>
</evidence>
<evidence type="ECO:0000256" key="2">
    <source>
        <dbReference type="ARBA" id="ARBA00023274"/>
    </source>
</evidence>
<dbReference type="InterPro" id="IPR001859">
    <property type="entry name" value="Ribosomal_P1/P2_euk"/>
</dbReference>
<dbReference type="EMBL" id="AJIL01000199">
    <property type="protein sequence ID" value="KNE91539.1"/>
    <property type="molecule type" value="Genomic_DNA"/>
</dbReference>
<name>A0A0L0UXT1_9BASI</name>
<keyword evidence="6" id="KW-1185">Reference proteome</keyword>
<dbReference type="OrthoDB" id="2504543at2759"/>
<keyword evidence="2" id="KW-0687">Ribonucleoprotein</keyword>
<feature type="chain" id="PRO_5005549514" evidence="4">
    <location>
        <begin position="27"/>
        <end position="401"/>
    </location>
</feature>
<evidence type="ECO:0000313" key="5">
    <source>
        <dbReference type="EMBL" id="KNE91539.1"/>
    </source>
</evidence>
<dbReference type="GO" id="GO:0006412">
    <property type="term" value="P:translation"/>
    <property type="evidence" value="ECO:0007669"/>
    <property type="project" value="InterPro"/>
</dbReference>
<keyword evidence="4" id="KW-0732">Signal</keyword>
<feature type="compositionally biased region" description="Low complexity" evidence="3">
    <location>
        <begin position="375"/>
        <end position="393"/>
    </location>
</feature>
<feature type="signal peptide" evidence="4">
    <location>
        <begin position="1"/>
        <end position="26"/>
    </location>
</feature>
<dbReference type="Proteomes" id="UP000054564">
    <property type="component" value="Unassembled WGS sequence"/>
</dbReference>
<dbReference type="AlphaFoldDB" id="A0A0L0UXT1"/>
<evidence type="ECO:0000256" key="3">
    <source>
        <dbReference type="SAM" id="MobiDB-lite"/>
    </source>
</evidence>
<sequence length="401" mass="41634">MSNRASFIAFLCVALGLMVAEMEVIGAPLTQQDIVVTLAFHELRPLRRRGSLNKVLLTRSPQEKQGAEKEDKKAENEAGKESAKIIRKAASALFKATKNVDRAILILQNPASTAEEIKKAAEDAIKNEDAEDFPRQALASAARDPEAAQGALAIIRDKGPVVVGALKEIHRNSGDQAKVQEELAKVTLARLQVVPANFALMGGVAGGNRRLISTVAISPSQKAIGTSITDPTQKKVVEEQQANLASQTKTVDEQVAIIQKEGTTPEEIEQAAKKALVQEAGEEFAREVLASAASDAKAAMTALGEVRDNGPSKVVAGFKAIEANAKDAAAVKKGIDLVVEGRKHVVPANLKLIELSKGSSNAAAPATAAAAAAPAAAAPATAGAAPPAAAPAEANKDSTKA</sequence>
<proteinExistence type="predicted"/>
<dbReference type="PRINTS" id="PR00456">
    <property type="entry name" value="RIBOSOMALP2"/>
</dbReference>
<feature type="region of interest" description="Disordered" evidence="3">
    <location>
        <begin position="54"/>
        <end position="80"/>
    </location>
</feature>
<gene>
    <name evidence="5" type="ORF">PSTG_15060</name>
</gene>
<evidence type="ECO:0000256" key="1">
    <source>
        <dbReference type="ARBA" id="ARBA00022980"/>
    </source>
</evidence>
<dbReference type="GO" id="GO:0005840">
    <property type="term" value="C:ribosome"/>
    <property type="evidence" value="ECO:0007669"/>
    <property type="project" value="UniProtKB-KW"/>
</dbReference>
<reference evidence="6" key="1">
    <citation type="submission" date="2014-03" db="EMBL/GenBank/DDBJ databases">
        <title>The Genome Sequence of Puccinia striiformis f. sp. tritici PST-78.</title>
        <authorList>
            <consortium name="The Broad Institute Genome Sequencing Platform"/>
            <person name="Cuomo C."/>
            <person name="Hulbert S."/>
            <person name="Chen X."/>
            <person name="Walker B."/>
            <person name="Young S.K."/>
            <person name="Zeng Q."/>
            <person name="Gargeya S."/>
            <person name="Fitzgerald M."/>
            <person name="Haas B."/>
            <person name="Abouelleil A."/>
            <person name="Alvarado L."/>
            <person name="Arachchi H.M."/>
            <person name="Berlin A.M."/>
            <person name="Chapman S.B."/>
            <person name="Goldberg J."/>
            <person name="Griggs A."/>
            <person name="Gujja S."/>
            <person name="Hansen M."/>
            <person name="Howarth C."/>
            <person name="Imamovic A."/>
            <person name="Larimer J."/>
            <person name="McCowan C."/>
            <person name="Montmayeur A."/>
            <person name="Murphy C."/>
            <person name="Neiman D."/>
            <person name="Pearson M."/>
            <person name="Priest M."/>
            <person name="Roberts A."/>
            <person name="Saif S."/>
            <person name="Shea T."/>
            <person name="Sisk P."/>
            <person name="Sykes S."/>
            <person name="Wortman J."/>
            <person name="Nusbaum C."/>
            <person name="Birren B."/>
        </authorList>
    </citation>
    <scope>NUCLEOTIDE SEQUENCE [LARGE SCALE GENOMIC DNA]</scope>
    <source>
        <strain evidence="6">race PST-78</strain>
    </source>
</reference>
<keyword evidence="1" id="KW-0689">Ribosomal protein</keyword>
<dbReference type="GO" id="GO:1990904">
    <property type="term" value="C:ribonucleoprotein complex"/>
    <property type="evidence" value="ECO:0007669"/>
    <property type="project" value="UniProtKB-KW"/>
</dbReference>